<name>A0A081NVM8_9BACL</name>
<dbReference type="EMBL" id="JNVM01000036">
    <property type="protein sequence ID" value="KEQ22501.1"/>
    <property type="molecule type" value="Genomic_DNA"/>
</dbReference>
<evidence type="ECO:0000259" key="1">
    <source>
        <dbReference type="Pfam" id="PF00005"/>
    </source>
</evidence>
<dbReference type="InterPro" id="IPR039421">
    <property type="entry name" value="Type_1_exporter"/>
</dbReference>
<dbReference type="SUPFAM" id="SSF52540">
    <property type="entry name" value="P-loop containing nucleoside triphosphate hydrolases"/>
    <property type="match status" value="1"/>
</dbReference>
<keyword evidence="4" id="KW-1185">Reference proteome</keyword>
<dbReference type="Pfam" id="PF06527">
    <property type="entry name" value="TniQ"/>
    <property type="match status" value="1"/>
</dbReference>
<evidence type="ECO:0000259" key="2">
    <source>
        <dbReference type="Pfam" id="PF06527"/>
    </source>
</evidence>
<dbReference type="AlphaFoldDB" id="A0A081NVM8"/>
<dbReference type="PANTHER" id="PTHR24221">
    <property type="entry name" value="ATP-BINDING CASSETTE SUB-FAMILY B"/>
    <property type="match status" value="1"/>
</dbReference>
<dbReference type="InterPro" id="IPR009492">
    <property type="entry name" value="TniQ"/>
</dbReference>
<proteinExistence type="predicted"/>
<sequence>MLGFFPRLYPEELLYSWLARYHLYSINSGPKQTMVDLYGDETQLAVPDLPTNLEELNSRLRHFINQTAEEWISNHTFFRYYTAFVLPEFRERTHTAMRSGAREGALHMITGVMASTFTEKEFFYYCPICAEDDLQTYGEMYWHLPHQLPGVLVCTKHQISLSKSLATFRPTNQHHYVAATRETCPQLAPVISFCRKTMGHFLEIAKEAERLVQQDFTFDREAIRQTYLHLPQKKGLVRGNGKLATQLYEGYEGQILVNGEPASAWDVEQVQKRIGVVFQDFVQYEMTVRNNIGLGNTAVLEEDDKLLAASDRTGIGEFVRKLPKQLNTELGHWVVNGEQLSGASGSGSPSRGPSSARPICTCWTSRTRRLTQSPRAKCLDASATYCATGWGSTSRIALRVPALLTRSW</sequence>
<dbReference type="PANTHER" id="PTHR24221:SF646">
    <property type="entry name" value="HAEMOLYSIN SECRETION ATP-BINDING PROTEIN"/>
    <property type="match status" value="1"/>
</dbReference>
<dbReference type="GO" id="GO:0016887">
    <property type="term" value="F:ATP hydrolysis activity"/>
    <property type="evidence" value="ECO:0007669"/>
    <property type="project" value="InterPro"/>
</dbReference>
<dbReference type="OrthoDB" id="470139at2"/>
<dbReference type="InterPro" id="IPR003439">
    <property type="entry name" value="ABC_transporter-like_ATP-bd"/>
</dbReference>
<organism evidence="3 4">
    <name type="scientific">Paenibacillus tyrfis</name>
    <dbReference type="NCBI Taxonomy" id="1501230"/>
    <lineage>
        <taxon>Bacteria</taxon>
        <taxon>Bacillati</taxon>
        <taxon>Bacillota</taxon>
        <taxon>Bacilli</taxon>
        <taxon>Bacillales</taxon>
        <taxon>Paenibacillaceae</taxon>
        <taxon>Paenibacillus</taxon>
    </lineage>
</organism>
<accession>A0A081NVM8</accession>
<dbReference type="GO" id="GO:0034040">
    <property type="term" value="F:ATPase-coupled lipid transmembrane transporter activity"/>
    <property type="evidence" value="ECO:0007669"/>
    <property type="project" value="TreeGrafter"/>
</dbReference>
<dbReference type="eggNOG" id="COG2963">
    <property type="taxonomic scope" value="Bacteria"/>
</dbReference>
<feature type="domain" description="ABC transporter" evidence="1">
    <location>
        <begin position="243"/>
        <end position="324"/>
    </location>
</feature>
<evidence type="ECO:0000313" key="3">
    <source>
        <dbReference type="EMBL" id="KEQ22501.1"/>
    </source>
</evidence>
<comment type="caution">
    <text evidence="3">The sequence shown here is derived from an EMBL/GenBank/DDBJ whole genome shotgun (WGS) entry which is preliminary data.</text>
</comment>
<evidence type="ECO:0000313" key="4">
    <source>
        <dbReference type="Proteomes" id="UP000028123"/>
    </source>
</evidence>
<protein>
    <submittedName>
        <fullName evidence="3">Uncharacterized protein</fullName>
    </submittedName>
</protein>
<reference evidence="3 4" key="1">
    <citation type="submission" date="2014-06" db="EMBL/GenBank/DDBJ databases">
        <title>Draft genome sequence of Paenibacillus sp. MSt1.</title>
        <authorList>
            <person name="Aw Y.K."/>
            <person name="Ong K.S."/>
            <person name="Gan H.M."/>
            <person name="Lee S.M."/>
        </authorList>
    </citation>
    <scope>NUCLEOTIDE SEQUENCE [LARGE SCALE GENOMIC DNA]</scope>
    <source>
        <strain evidence="3 4">MSt1</strain>
    </source>
</reference>
<dbReference type="GO" id="GO:0005524">
    <property type="term" value="F:ATP binding"/>
    <property type="evidence" value="ECO:0007669"/>
    <property type="project" value="InterPro"/>
</dbReference>
<dbReference type="Gene3D" id="3.40.50.300">
    <property type="entry name" value="P-loop containing nucleotide triphosphate hydrolases"/>
    <property type="match status" value="1"/>
</dbReference>
<dbReference type="Proteomes" id="UP000028123">
    <property type="component" value="Unassembled WGS sequence"/>
</dbReference>
<dbReference type="eggNOG" id="COG1132">
    <property type="taxonomic scope" value="Bacteria"/>
</dbReference>
<dbReference type="Pfam" id="PF00005">
    <property type="entry name" value="ABC_tran"/>
    <property type="match status" value="1"/>
</dbReference>
<dbReference type="InterPro" id="IPR027417">
    <property type="entry name" value="P-loop_NTPase"/>
</dbReference>
<gene>
    <name evidence="3" type="ORF">ET33_22665</name>
</gene>
<feature type="domain" description="TniQ" evidence="2">
    <location>
        <begin position="4"/>
        <end position="161"/>
    </location>
</feature>